<gene>
    <name evidence="3" type="ORF">CB0940_03730</name>
    <name evidence="4" type="ORF">RHO25_005542</name>
</gene>
<dbReference type="SUPFAM" id="SSF81383">
    <property type="entry name" value="F-box domain"/>
    <property type="match status" value="1"/>
</dbReference>
<sequence>MPVMTQKPDDGAHGYALHAACWSLLETYVAPQKIDIARLLEVCGSVPYYSNCGGLAWEHCYEGFLSRDNEIEFPWGRDYGTTSSSPRADFRLMQASYADADPDHPMITYPDGYVPPQPPQWPRGNGSVADSFAQFPLELLEMIAILLPTKAVFHLRSASRSFLPIFESKTFWKSRFQKEGDRGFIFDLLEQPEKVDLRALWRSSAKYLRLSNSRRIWSILQSVVPLMDMRISVVEAKSGSHPLKEDQLIAVSANIQQQTSFPPRCIVWPHGCTEFGFQQITWPQGVVRISVSTVDIGDMRYISGLKLNKKNRSSVSIGYMSRHLESFEVDAEVTGFVIAMGARGLNGIRVLTAAQKASPWLGNPTGTPITGRLLNVRPISHLGIQFDGFKIISLYVRSGKAIDALSGGSDSIDLRKQAIWYPRVPQPSLHVQDQYQRYPPDFRPIFWTQFGGARGILLKHLTSVSISRQNSIRGISFDYANTAPATTRVAMLGYPPAESSSRTKRFSIDGPAGERIISITAGIGQCRGQDVLWSLKITTSKDREIICEPETRPAHEATTSVRPAASDAEAYRQYLGYPDCSYPDPDDPYAYDGLPSDDESDSLSTSDSDAHDFNFNHFAPGPMEWQEPQVPPGDDAAITGVYVIQDPVVGFTKLGIISETAEFDD</sequence>
<dbReference type="InterPro" id="IPR001810">
    <property type="entry name" value="F-box_dom"/>
</dbReference>
<accession>A0A2G5I1R5</accession>
<dbReference type="InterPro" id="IPR001229">
    <property type="entry name" value="Jacalin-like_lectin_dom"/>
</dbReference>
<dbReference type="PROSITE" id="PS50181">
    <property type="entry name" value="FBOX"/>
    <property type="match status" value="1"/>
</dbReference>
<dbReference type="EMBL" id="LKMD01000101">
    <property type="protein sequence ID" value="PIA98719.1"/>
    <property type="molecule type" value="Genomic_DNA"/>
</dbReference>
<dbReference type="Pfam" id="PF24539">
    <property type="entry name" value="DUF7600"/>
    <property type="match status" value="1"/>
</dbReference>
<dbReference type="Pfam" id="PF01419">
    <property type="entry name" value="Jacalin"/>
    <property type="match status" value="1"/>
</dbReference>
<feature type="region of interest" description="Disordered" evidence="1">
    <location>
        <begin position="580"/>
        <end position="612"/>
    </location>
</feature>
<dbReference type="AlphaFoldDB" id="A0A2G5I1R5"/>
<dbReference type="OrthoDB" id="9984533at2759"/>
<feature type="compositionally biased region" description="Acidic residues" evidence="1">
    <location>
        <begin position="584"/>
        <end position="601"/>
    </location>
</feature>
<evidence type="ECO:0000256" key="1">
    <source>
        <dbReference type="SAM" id="MobiDB-lite"/>
    </source>
</evidence>
<evidence type="ECO:0000313" key="4">
    <source>
        <dbReference type="EMBL" id="WPB00922.1"/>
    </source>
</evidence>
<evidence type="ECO:0000313" key="6">
    <source>
        <dbReference type="Proteomes" id="UP001302367"/>
    </source>
</evidence>
<dbReference type="Gene3D" id="2.100.10.30">
    <property type="entry name" value="Jacalin-like lectin domain"/>
    <property type="match status" value="1"/>
</dbReference>
<reference evidence="3 5" key="1">
    <citation type="submission" date="2015-10" db="EMBL/GenBank/DDBJ databases">
        <title>The cercosporin biosynthetic gene cluster was horizontally transferred to several fungal lineages and shown to be expanded in Cercospora beticola based on microsynteny with recipient genomes.</title>
        <authorList>
            <person name="De Jonge R."/>
            <person name="Ebert M.K."/>
            <person name="Suttle J.C."/>
            <person name="Jurick Ii W.M."/>
            <person name="Secor G.A."/>
            <person name="Thomma B.P."/>
            <person name="Van De Peer Y."/>
            <person name="Bolton M.D."/>
        </authorList>
    </citation>
    <scope>NUCLEOTIDE SEQUENCE [LARGE SCALE GENOMIC DNA]</scope>
    <source>
        <strain evidence="3 5">09-40</strain>
    </source>
</reference>
<reference evidence="4 6" key="2">
    <citation type="submission" date="2023-09" db="EMBL/GenBank/DDBJ databases">
        <title>Complete-Gapless Cercospora beticola genome.</title>
        <authorList>
            <person name="Wyatt N.A."/>
            <person name="Spanner R.E."/>
            <person name="Bolton M.D."/>
        </authorList>
    </citation>
    <scope>NUCLEOTIDE SEQUENCE [LARGE SCALE GENOMIC DNA]</scope>
    <source>
        <strain evidence="4">Cb09-40</strain>
    </source>
</reference>
<organism evidence="3 5">
    <name type="scientific">Cercospora beticola</name>
    <name type="common">Sugarbeet leaf spot fungus</name>
    <dbReference type="NCBI Taxonomy" id="122368"/>
    <lineage>
        <taxon>Eukaryota</taxon>
        <taxon>Fungi</taxon>
        <taxon>Dikarya</taxon>
        <taxon>Ascomycota</taxon>
        <taxon>Pezizomycotina</taxon>
        <taxon>Dothideomycetes</taxon>
        <taxon>Dothideomycetidae</taxon>
        <taxon>Mycosphaerellales</taxon>
        <taxon>Mycosphaerellaceae</taxon>
        <taxon>Cercospora</taxon>
    </lineage>
</organism>
<keyword evidence="6" id="KW-1185">Reference proteome</keyword>
<protein>
    <recommendedName>
        <fullName evidence="2">F-box domain-containing protein</fullName>
    </recommendedName>
</protein>
<evidence type="ECO:0000259" key="2">
    <source>
        <dbReference type="PROSITE" id="PS50181"/>
    </source>
</evidence>
<dbReference type="InterPro" id="IPR036047">
    <property type="entry name" value="F-box-like_dom_sf"/>
</dbReference>
<evidence type="ECO:0000313" key="5">
    <source>
        <dbReference type="Proteomes" id="UP000230605"/>
    </source>
</evidence>
<feature type="domain" description="F-box" evidence="2">
    <location>
        <begin position="129"/>
        <end position="175"/>
    </location>
</feature>
<dbReference type="Proteomes" id="UP000230605">
    <property type="component" value="Chromosome 3"/>
</dbReference>
<dbReference type="InterPro" id="IPR036404">
    <property type="entry name" value="Jacalin-like_lectin_dom_sf"/>
</dbReference>
<dbReference type="Proteomes" id="UP001302367">
    <property type="component" value="Chromosome 3"/>
</dbReference>
<dbReference type="SUPFAM" id="SSF51101">
    <property type="entry name" value="Mannose-binding lectins"/>
    <property type="match status" value="1"/>
</dbReference>
<proteinExistence type="predicted"/>
<name>A0A2G5I1R5_CERBT</name>
<dbReference type="EMBL" id="CP134186">
    <property type="protein sequence ID" value="WPB00922.1"/>
    <property type="molecule type" value="Genomic_DNA"/>
</dbReference>
<dbReference type="InterPro" id="IPR056021">
    <property type="entry name" value="DUF7600"/>
</dbReference>
<evidence type="ECO:0000313" key="3">
    <source>
        <dbReference type="EMBL" id="PIA98719.1"/>
    </source>
</evidence>